<organism evidence="5 6">
    <name type="scientific">Adlercreutzia wanghongyangiae</name>
    <dbReference type="NCBI Taxonomy" id="3111451"/>
    <lineage>
        <taxon>Bacteria</taxon>
        <taxon>Bacillati</taxon>
        <taxon>Actinomycetota</taxon>
        <taxon>Coriobacteriia</taxon>
        <taxon>Eggerthellales</taxon>
        <taxon>Eggerthellaceae</taxon>
        <taxon>Adlercreutzia</taxon>
    </lineage>
</organism>
<dbReference type="Gene3D" id="3.30.479.30">
    <property type="entry name" value="Band 7 domain"/>
    <property type="match status" value="1"/>
</dbReference>
<sequence>MTRRKHGADASSNSPTPPPRAPQTSGRLETGRSRTSRNGAVTFTIIVFAVAATVVLAVAEVVAGGIGLAALAAAVVAAALAASSVHIVMEWERAVVMRFGRFNRVAGPGIVFTWPIIEFYTVRIDQRVAATYFGAEETLTTDLVPVNVDAVVFWMVFSPKKAAMEVEDYASAVSWMAQATLRKAIGRASLAEVARRRDQLDAELKDALEEKLSEWGIDIIDVEVRDIVVPRELQSSMAASAIAARERDARMTLAEAEADISAMLKDASANYEDDPEAMRLRTMHLAYESVKQSGGTLVIPSAFSEGFTDPDMTEALVKAAK</sequence>
<protein>
    <submittedName>
        <fullName evidence="5">Slipin family protein</fullName>
    </submittedName>
</protein>
<feature type="domain" description="Band 7" evidence="4">
    <location>
        <begin position="83"/>
        <end position="241"/>
    </location>
</feature>
<keyword evidence="3" id="KW-0472">Membrane</keyword>
<proteinExistence type="inferred from homology"/>
<feature type="region of interest" description="Disordered" evidence="2">
    <location>
        <begin position="1"/>
        <end position="34"/>
    </location>
</feature>
<dbReference type="EMBL" id="JAYMFF010000014">
    <property type="protein sequence ID" value="MEC4176283.1"/>
    <property type="molecule type" value="Genomic_DNA"/>
</dbReference>
<dbReference type="InterPro" id="IPR043202">
    <property type="entry name" value="Band-7_stomatin-like"/>
</dbReference>
<evidence type="ECO:0000256" key="3">
    <source>
        <dbReference type="SAM" id="Phobius"/>
    </source>
</evidence>
<dbReference type="SUPFAM" id="SSF117892">
    <property type="entry name" value="Band 7/SPFH domain"/>
    <property type="match status" value="1"/>
</dbReference>
<feature type="transmembrane region" description="Helical" evidence="3">
    <location>
        <begin position="40"/>
        <end position="59"/>
    </location>
</feature>
<comment type="caution">
    <text evidence="5">The sequence shown here is derived from an EMBL/GenBank/DDBJ whole genome shotgun (WGS) entry which is preliminary data.</text>
</comment>
<dbReference type="InterPro" id="IPR001107">
    <property type="entry name" value="Band_7"/>
</dbReference>
<evidence type="ECO:0000259" key="4">
    <source>
        <dbReference type="SMART" id="SM00244"/>
    </source>
</evidence>
<dbReference type="Pfam" id="PF01145">
    <property type="entry name" value="Band_7"/>
    <property type="match status" value="1"/>
</dbReference>
<feature type="transmembrane region" description="Helical" evidence="3">
    <location>
        <begin position="65"/>
        <end position="89"/>
    </location>
</feature>
<dbReference type="PANTHER" id="PTHR10264:SF19">
    <property type="entry name" value="AT06885P-RELATED"/>
    <property type="match status" value="1"/>
</dbReference>
<name>A0ABU6IIK2_9ACTN</name>
<dbReference type="CDD" id="cd13775">
    <property type="entry name" value="SPFH_eoslipins_u3"/>
    <property type="match status" value="1"/>
</dbReference>
<dbReference type="SMART" id="SM00244">
    <property type="entry name" value="PHB"/>
    <property type="match status" value="1"/>
</dbReference>
<dbReference type="PANTHER" id="PTHR10264">
    <property type="entry name" value="BAND 7 PROTEIN-RELATED"/>
    <property type="match status" value="1"/>
</dbReference>
<evidence type="ECO:0000313" key="6">
    <source>
        <dbReference type="Proteomes" id="UP001349994"/>
    </source>
</evidence>
<keyword evidence="3" id="KW-0812">Transmembrane</keyword>
<dbReference type="InterPro" id="IPR001972">
    <property type="entry name" value="Stomatin_HflK_fam"/>
</dbReference>
<comment type="similarity">
    <text evidence="1">Belongs to the band 7/mec-2 family.</text>
</comment>
<dbReference type="Gene3D" id="6.10.250.2090">
    <property type="match status" value="1"/>
</dbReference>
<reference evidence="5 6" key="1">
    <citation type="submission" date="2024-01" db="EMBL/GenBank/DDBJ databases">
        <title>novel species in genus Adlercreutzia.</title>
        <authorList>
            <person name="Liu X."/>
        </authorList>
    </citation>
    <scope>NUCLEOTIDE SEQUENCE [LARGE SCALE GENOMIC DNA]</scope>
    <source>
        <strain evidence="5 6">R7</strain>
    </source>
</reference>
<evidence type="ECO:0000313" key="5">
    <source>
        <dbReference type="EMBL" id="MEC4176283.1"/>
    </source>
</evidence>
<dbReference type="Proteomes" id="UP001349994">
    <property type="component" value="Unassembled WGS sequence"/>
</dbReference>
<evidence type="ECO:0000256" key="1">
    <source>
        <dbReference type="ARBA" id="ARBA00008164"/>
    </source>
</evidence>
<evidence type="ECO:0000256" key="2">
    <source>
        <dbReference type="SAM" id="MobiDB-lite"/>
    </source>
</evidence>
<dbReference type="InterPro" id="IPR036013">
    <property type="entry name" value="Band_7/SPFH_dom_sf"/>
</dbReference>
<keyword evidence="3" id="KW-1133">Transmembrane helix</keyword>
<dbReference type="RefSeq" id="WP_338210499.1">
    <property type="nucleotide sequence ID" value="NZ_JAYMFF010000014.1"/>
</dbReference>
<gene>
    <name evidence="5" type="ORF">VIN30_07455</name>
</gene>
<accession>A0ABU6IIK2</accession>
<keyword evidence="6" id="KW-1185">Reference proteome</keyword>
<dbReference type="PRINTS" id="PR00721">
    <property type="entry name" value="STOMATIN"/>
</dbReference>